<dbReference type="EMBL" id="BAAAZN010000011">
    <property type="protein sequence ID" value="GAA3561725.1"/>
    <property type="molecule type" value="Genomic_DNA"/>
</dbReference>
<sequence length="188" mass="20718">MFEQYEVSVGVSIDGPRALNTHRVDRGGHPMFDRTIAGIEVLKRRGIPFIVLAVVTEGGTDRAADVLNFMRGLGTTWVGFNIEAKEGANAEGTPPSTEHALRFWRDAFAWCRDDSEVTVREADNLFGFFGLTREQRDADARHDLIPTVGWNGDVVLLSPELLGIRSAAQRLPGRQCAFRSPVHDPAAC</sequence>
<reference evidence="2" key="1">
    <citation type="journal article" date="2019" name="Int. J. Syst. Evol. Microbiol.">
        <title>The Global Catalogue of Microorganisms (GCM) 10K type strain sequencing project: providing services to taxonomists for standard genome sequencing and annotation.</title>
        <authorList>
            <consortium name="The Broad Institute Genomics Platform"/>
            <consortium name="The Broad Institute Genome Sequencing Center for Infectious Disease"/>
            <person name="Wu L."/>
            <person name="Ma J."/>
        </authorList>
    </citation>
    <scope>NUCLEOTIDE SEQUENCE [LARGE SCALE GENOMIC DNA]</scope>
    <source>
        <strain evidence="2">JCM 16898</strain>
    </source>
</reference>
<dbReference type="Proteomes" id="UP001500689">
    <property type="component" value="Unassembled WGS sequence"/>
</dbReference>
<evidence type="ECO:0000313" key="1">
    <source>
        <dbReference type="EMBL" id="GAA3561725.1"/>
    </source>
</evidence>
<dbReference type="InterPro" id="IPR023867">
    <property type="entry name" value="Sulphatase_maturase_rSAM"/>
</dbReference>
<accession>A0ABP6X7S3</accession>
<dbReference type="InterPro" id="IPR058240">
    <property type="entry name" value="rSAM_sf"/>
</dbReference>
<comment type="caution">
    <text evidence="1">The sequence shown here is derived from an EMBL/GenBank/DDBJ whole genome shotgun (WGS) entry which is preliminary data.</text>
</comment>
<evidence type="ECO:0000313" key="2">
    <source>
        <dbReference type="Proteomes" id="UP001500689"/>
    </source>
</evidence>
<dbReference type="SUPFAM" id="SSF102114">
    <property type="entry name" value="Radical SAM enzymes"/>
    <property type="match status" value="1"/>
</dbReference>
<name>A0ABP6X7S3_9PSEU</name>
<organism evidence="1 2">
    <name type="scientific">Amycolatopsis ultiminotia</name>
    <dbReference type="NCBI Taxonomy" id="543629"/>
    <lineage>
        <taxon>Bacteria</taxon>
        <taxon>Bacillati</taxon>
        <taxon>Actinomycetota</taxon>
        <taxon>Actinomycetes</taxon>
        <taxon>Pseudonocardiales</taxon>
        <taxon>Pseudonocardiaceae</taxon>
        <taxon>Amycolatopsis</taxon>
    </lineage>
</organism>
<proteinExistence type="predicted"/>
<keyword evidence="2" id="KW-1185">Reference proteome</keyword>
<dbReference type="Gene3D" id="3.20.20.70">
    <property type="entry name" value="Aldolase class I"/>
    <property type="match status" value="1"/>
</dbReference>
<dbReference type="PANTHER" id="PTHR43273:SF8">
    <property type="entry name" value="RADICAL SAM DOMAIN PROTEIN"/>
    <property type="match status" value="1"/>
</dbReference>
<protein>
    <submittedName>
        <fullName evidence="1">Uncharacterized protein</fullName>
    </submittedName>
</protein>
<dbReference type="PANTHER" id="PTHR43273">
    <property type="entry name" value="ANAEROBIC SULFATASE-MATURATING ENZYME HOMOLOG ASLB-RELATED"/>
    <property type="match status" value="1"/>
</dbReference>
<dbReference type="RefSeq" id="WP_344864220.1">
    <property type="nucleotide sequence ID" value="NZ_BAAAZN010000011.1"/>
</dbReference>
<dbReference type="InterPro" id="IPR013785">
    <property type="entry name" value="Aldolase_TIM"/>
</dbReference>
<gene>
    <name evidence="1" type="ORF">GCM10022222_51890</name>
</gene>